<comment type="caution">
    <text evidence="2">The sequence shown here is derived from an EMBL/GenBank/DDBJ whole genome shotgun (WGS) entry which is preliminary data.</text>
</comment>
<proteinExistence type="predicted"/>
<accession>A0ABW2TT48</accession>
<feature type="region of interest" description="Disordered" evidence="1">
    <location>
        <begin position="181"/>
        <end position="222"/>
    </location>
</feature>
<reference evidence="3" key="1">
    <citation type="journal article" date="2019" name="Int. J. Syst. Evol. Microbiol.">
        <title>The Global Catalogue of Microorganisms (GCM) 10K type strain sequencing project: providing services to taxonomists for standard genome sequencing and annotation.</title>
        <authorList>
            <consortium name="The Broad Institute Genomics Platform"/>
            <consortium name="The Broad Institute Genome Sequencing Center for Infectious Disease"/>
            <person name="Wu L."/>
            <person name="Ma J."/>
        </authorList>
    </citation>
    <scope>NUCLEOTIDE SEQUENCE [LARGE SCALE GENOMIC DNA]</scope>
    <source>
        <strain evidence="3">JCM 17695</strain>
    </source>
</reference>
<name>A0ABW2TT48_9PSEU</name>
<feature type="compositionally biased region" description="Low complexity" evidence="1">
    <location>
        <begin position="213"/>
        <end position="222"/>
    </location>
</feature>
<evidence type="ECO:0000256" key="1">
    <source>
        <dbReference type="SAM" id="MobiDB-lite"/>
    </source>
</evidence>
<organism evidence="2 3">
    <name type="scientific">Actinokineospora soli</name>
    <dbReference type="NCBI Taxonomy" id="1048753"/>
    <lineage>
        <taxon>Bacteria</taxon>
        <taxon>Bacillati</taxon>
        <taxon>Actinomycetota</taxon>
        <taxon>Actinomycetes</taxon>
        <taxon>Pseudonocardiales</taxon>
        <taxon>Pseudonocardiaceae</taxon>
        <taxon>Actinokineospora</taxon>
    </lineage>
</organism>
<keyword evidence="3" id="KW-1185">Reference proteome</keyword>
<gene>
    <name evidence="2" type="ORF">ACFQV2_29850</name>
</gene>
<protein>
    <submittedName>
        <fullName evidence="2">Uncharacterized protein</fullName>
    </submittedName>
</protein>
<dbReference type="EMBL" id="JBHTEY010000004">
    <property type="protein sequence ID" value="MFC7617015.1"/>
    <property type="molecule type" value="Genomic_DNA"/>
</dbReference>
<evidence type="ECO:0000313" key="2">
    <source>
        <dbReference type="EMBL" id="MFC7617015.1"/>
    </source>
</evidence>
<sequence>MWLAGAWLRERCARLRAAGDDALTAANAARTELVTALADRAEPTRTAAMLAVTVDTLLSPAVDRAGTGHAAVLVTRCLDRLSPEGVDLEFVQSRELTRALAAHLGPLGDALALDSAEIDRALALAERHGLLTVDWGAAGVVRAHRAECAAVAALADPVEAARIAALVLDALAEFAPRRAPPTPCAAGSANSPGTSSPPAPWRAPGPRCGGGWSTRSATTTSRTSARCRRKRCCTATGCSPRGSARASPSPTRCACA</sequence>
<evidence type="ECO:0000313" key="3">
    <source>
        <dbReference type="Proteomes" id="UP001596512"/>
    </source>
</evidence>
<dbReference type="Proteomes" id="UP001596512">
    <property type="component" value="Unassembled WGS sequence"/>
</dbReference>